<evidence type="ECO:0000313" key="10">
    <source>
        <dbReference type="Proteomes" id="UP001242288"/>
    </source>
</evidence>
<dbReference type="EMBL" id="JAMXWF010000035">
    <property type="protein sequence ID" value="MDQ6411776.1"/>
    <property type="molecule type" value="Genomic_DNA"/>
</dbReference>
<keyword evidence="3" id="KW-0479">Metal-binding</keyword>
<evidence type="ECO:0000313" key="9">
    <source>
        <dbReference type="Proteomes" id="UP001209412"/>
    </source>
</evidence>
<keyword evidence="9" id="KW-1185">Reference proteome</keyword>
<comment type="similarity">
    <text evidence="2">Belongs to the FAH family.</text>
</comment>
<dbReference type="InterPro" id="IPR036663">
    <property type="entry name" value="Fumarylacetoacetase_C_sf"/>
</dbReference>
<feature type="domain" description="Rv2993c-like N-terminal" evidence="6">
    <location>
        <begin position="1"/>
        <end position="69"/>
    </location>
</feature>
<dbReference type="Proteomes" id="UP001209412">
    <property type="component" value="Unassembled WGS sequence"/>
</dbReference>
<reference evidence="8" key="1">
    <citation type="submission" date="2022-06" db="EMBL/GenBank/DDBJ databases">
        <title>PHB producers.</title>
        <authorList>
            <person name="Besaury L."/>
        </authorList>
    </citation>
    <scope>NUCLEOTIDE SEQUENCE</scope>
    <source>
        <strain evidence="8 9">SEWS6</strain>
    </source>
</reference>
<feature type="domain" description="Fumarylacetoacetase-like C-terminal" evidence="5">
    <location>
        <begin position="75"/>
        <end position="282"/>
    </location>
</feature>
<dbReference type="Pfam" id="PF01557">
    <property type="entry name" value="FAA_hydrolase"/>
    <property type="match status" value="1"/>
</dbReference>
<evidence type="ECO:0000256" key="2">
    <source>
        <dbReference type="ARBA" id="ARBA00010211"/>
    </source>
</evidence>
<comment type="caution">
    <text evidence="8">The sequence shown here is derived from an EMBL/GenBank/DDBJ whole genome shotgun (WGS) entry which is preliminary data.</text>
</comment>
<dbReference type="PANTHER" id="PTHR42796">
    <property type="entry name" value="FUMARYLACETOACETATE HYDROLASE DOMAIN-CONTAINING PROTEIN 2A-RELATED"/>
    <property type="match status" value="1"/>
</dbReference>
<dbReference type="InterPro" id="IPR018833">
    <property type="entry name" value="Rv2993c-like_N"/>
</dbReference>
<keyword evidence="4 8" id="KW-0378">Hydrolase</keyword>
<sequence length="294" mass="32176">MRLVSYSTDGDALLGIVDGETVTSLTGRIAGLPTDMTGLIAEWEHFGESIRQLPRSPDYKLSEVNLLAPIARPGKIYCIGLNYPTHLAEATDHGVEAPMHQVWFSKPATAVAGPYEPIKRPIVSIELDYEAELVFVIGKRCRHVPAERASDVIFGYCVGNDVSVRDWQLRSGQYTIGKSFDTHAPFGPWIVTADEVDPKDLGIRSFLNGERRQAANTGRMIFDCAAQVAHLSQAMTLEPGDVIFTGTPGGVGIAMNPPQYMKAGDRIRVEIDGIGFIENEVVDEVSGTTWDEKK</sequence>
<dbReference type="InterPro" id="IPR011234">
    <property type="entry name" value="Fumarylacetoacetase-like_C"/>
</dbReference>
<protein>
    <submittedName>
        <fullName evidence="8">Fumarylacetoacetate hydrolase family protein</fullName>
    </submittedName>
</protein>
<dbReference type="GO" id="GO:0046872">
    <property type="term" value="F:metal ion binding"/>
    <property type="evidence" value="ECO:0007669"/>
    <property type="project" value="UniProtKB-KW"/>
</dbReference>
<dbReference type="GO" id="GO:0019752">
    <property type="term" value="P:carboxylic acid metabolic process"/>
    <property type="evidence" value="ECO:0007669"/>
    <property type="project" value="UniProtKB-ARBA"/>
</dbReference>
<dbReference type="AlphaFoldDB" id="A0AAP5BJ63"/>
<dbReference type="GO" id="GO:0016853">
    <property type="term" value="F:isomerase activity"/>
    <property type="evidence" value="ECO:0007669"/>
    <property type="project" value="UniProtKB-ARBA"/>
</dbReference>
<dbReference type="RefSeq" id="WP_266260754.1">
    <property type="nucleotide sequence ID" value="NZ_JAMXWF010000035.1"/>
</dbReference>
<dbReference type="EMBL" id="JAPKHW010000035">
    <property type="protein sequence ID" value="MCX4149958.1"/>
    <property type="molecule type" value="Genomic_DNA"/>
</dbReference>
<proteinExistence type="inferred from homology"/>
<dbReference type="FunFam" id="3.90.850.10:FF:000002">
    <property type="entry name" value="2-hydroxyhepta-2,4-diene-1,7-dioate isomerase"/>
    <property type="match status" value="1"/>
</dbReference>
<gene>
    <name evidence="8" type="ORF">NIE36_32000</name>
    <name evidence="7" type="ORF">OSB80_32065</name>
</gene>
<dbReference type="PANTHER" id="PTHR42796:SF4">
    <property type="entry name" value="FUMARYLACETOACETATE HYDROLASE DOMAIN-CONTAINING PROTEIN 2A"/>
    <property type="match status" value="1"/>
</dbReference>
<dbReference type="Proteomes" id="UP001242288">
    <property type="component" value="Unassembled WGS sequence"/>
</dbReference>
<evidence type="ECO:0000256" key="1">
    <source>
        <dbReference type="ARBA" id="ARBA00001946"/>
    </source>
</evidence>
<evidence type="ECO:0000259" key="5">
    <source>
        <dbReference type="Pfam" id="PF01557"/>
    </source>
</evidence>
<evidence type="ECO:0000259" key="6">
    <source>
        <dbReference type="Pfam" id="PF10370"/>
    </source>
</evidence>
<evidence type="ECO:0000313" key="8">
    <source>
        <dbReference type="EMBL" id="MDQ6411776.1"/>
    </source>
</evidence>
<dbReference type="SUPFAM" id="SSF56529">
    <property type="entry name" value="FAH"/>
    <property type="match status" value="1"/>
</dbReference>
<name>A0AAP5BJ63_9BURK</name>
<accession>A0AAP5BJ63</accession>
<dbReference type="InterPro" id="IPR051121">
    <property type="entry name" value="FAH"/>
</dbReference>
<dbReference type="Gene3D" id="3.90.850.10">
    <property type="entry name" value="Fumarylacetoacetase-like, C-terminal domain"/>
    <property type="match status" value="1"/>
</dbReference>
<comment type="cofactor">
    <cofactor evidence="1">
        <name>Mg(2+)</name>
        <dbReference type="ChEBI" id="CHEBI:18420"/>
    </cofactor>
</comment>
<evidence type="ECO:0000256" key="4">
    <source>
        <dbReference type="ARBA" id="ARBA00022801"/>
    </source>
</evidence>
<organism evidence="8 10">
    <name type="scientific">Paraburkholderia madseniana</name>
    <dbReference type="NCBI Taxonomy" id="2599607"/>
    <lineage>
        <taxon>Bacteria</taxon>
        <taxon>Pseudomonadati</taxon>
        <taxon>Pseudomonadota</taxon>
        <taxon>Betaproteobacteria</taxon>
        <taxon>Burkholderiales</taxon>
        <taxon>Burkholderiaceae</taxon>
        <taxon>Paraburkholderia</taxon>
    </lineage>
</organism>
<dbReference type="Pfam" id="PF10370">
    <property type="entry name" value="Rv2993c-like_N"/>
    <property type="match status" value="1"/>
</dbReference>
<evidence type="ECO:0000313" key="7">
    <source>
        <dbReference type="EMBL" id="MCX4149958.1"/>
    </source>
</evidence>
<dbReference type="GO" id="GO:0016787">
    <property type="term" value="F:hydrolase activity"/>
    <property type="evidence" value="ECO:0007669"/>
    <property type="project" value="UniProtKB-KW"/>
</dbReference>
<evidence type="ECO:0000256" key="3">
    <source>
        <dbReference type="ARBA" id="ARBA00022723"/>
    </source>
</evidence>